<comment type="caution">
    <text evidence="1">The sequence shown here is derived from an EMBL/GenBank/DDBJ whole genome shotgun (WGS) entry which is preliminary data.</text>
</comment>
<dbReference type="Proteomes" id="UP000094329">
    <property type="component" value="Unassembled WGS sequence"/>
</dbReference>
<reference evidence="1 2" key="1">
    <citation type="submission" date="2016-08" db="EMBL/GenBank/DDBJ databases">
        <title>Draft genome sequence of Candidatus Piscirickettsia litoralis, from seawater.</title>
        <authorList>
            <person name="Wan X."/>
            <person name="Lee A.J."/>
            <person name="Hou S."/>
            <person name="Donachie S.P."/>
        </authorList>
    </citation>
    <scope>NUCLEOTIDE SEQUENCE [LARGE SCALE GENOMIC DNA]</scope>
    <source>
        <strain evidence="1 2">Y2</strain>
    </source>
</reference>
<name>A0ABX3A258_9GAMM</name>
<accession>A0ABX3A258</accession>
<dbReference type="RefSeq" id="WP_069312743.1">
    <property type="nucleotide sequence ID" value="NZ_MDTU01000001.1"/>
</dbReference>
<evidence type="ECO:0000313" key="2">
    <source>
        <dbReference type="Proteomes" id="UP000094329"/>
    </source>
</evidence>
<proteinExistence type="predicted"/>
<keyword evidence="2" id="KW-1185">Reference proteome</keyword>
<protein>
    <submittedName>
        <fullName evidence="1">Uncharacterized protein</fullName>
    </submittedName>
</protein>
<gene>
    <name evidence="1" type="ORF">BGC07_08465</name>
</gene>
<sequence length="122" mass="14319">MKPVEYIFSAIQEHYPESYALLQNTDFDFNGLSVNPDDLCDDQAAWINQSFAWVDELIADFAHLKENASFDDFLQYYNEAVHFYIAKPETFKLLFLVALVKVKDWGEELTVYYDPCPEHKLH</sequence>
<dbReference type="EMBL" id="MDTU01000001">
    <property type="protein sequence ID" value="ODN42947.1"/>
    <property type="molecule type" value="Genomic_DNA"/>
</dbReference>
<evidence type="ECO:0000313" key="1">
    <source>
        <dbReference type="EMBL" id="ODN42947.1"/>
    </source>
</evidence>
<organism evidence="1 2">
    <name type="scientific">Piscirickettsia litoralis</name>
    <dbReference type="NCBI Taxonomy" id="1891921"/>
    <lineage>
        <taxon>Bacteria</taxon>
        <taxon>Pseudomonadati</taxon>
        <taxon>Pseudomonadota</taxon>
        <taxon>Gammaproteobacteria</taxon>
        <taxon>Thiotrichales</taxon>
        <taxon>Piscirickettsiaceae</taxon>
        <taxon>Piscirickettsia</taxon>
    </lineage>
</organism>